<feature type="transmembrane region" description="Helical" evidence="5">
    <location>
        <begin position="137"/>
        <end position="155"/>
    </location>
</feature>
<dbReference type="Pfam" id="PF02659">
    <property type="entry name" value="Mntp"/>
    <property type="match status" value="1"/>
</dbReference>
<comment type="caution">
    <text evidence="6">The sequence shown here is derived from an EMBL/GenBank/DDBJ whole genome shotgun (WGS) entry which is preliminary data.</text>
</comment>
<feature type="transmembrane region" description="Helical" evidence="5">
    <location>
        <begin position="108"/>
        <end position="125"/>
    </location>
</feature>
<keyword evidence="4 5" id="KW-0472">Membrane</keyword>
<feature type="transmembrane region" description="Helical" evidence="5">
    <location>
        <begin position="6"/>
        <end position="24"/>
    </location>
</feature>
<evidence type="ECO:0000256" key="2">
    <source>
        <dbReference type="ARBA" id="ARBA00022692"/>
    </source>
</evidence>
<reference evidence="6" key="1">
    <citation type="submission" date="2019-04" db="EMBL/GenBank/DDBJ databases">
        <title>Evolution of Biomass-Degrading Anaerobic Consortia Revealed by Metagenomics.</title>
        <authorList>
            <person name="Peng X."/>
        </authorList>
    </citation>
    <scope>NUCLEOTIDE SEQUENCE</scope>
    <source>
        <strain evidence="6">SIG66</strain>
    </source>
</reference>
<dbReference type="PANTHER" id="PTHR35529:SF1">
    <property type="entry name" value="MANGANESE EFFLUX PUMP MNTP-RELATED"/>
    <property type="match status" value="1"/>
</dbReference>
<accession>A0A928DPE2</accession>
<gene>
    <name evidence="6" type="ORF">E7027_01055</name>
</gene>
<name>A0A928DPE2_9BACT</name>
<organism evidence="6 7">
    <name type="scientific">Candidatus Avelusimicrobium gallicola</name>
    <dbReference type="NCBI Taxonomy" id="2562704"/>
    <lineage>
        <taxon>Bacteria</taxon>
        <taxon>Pseudomonadati</taxon>
        <taxon>Elusimicrobiota</taxon>
        <taxon>Elusimicrobia</taxon>
        <taxon>Elusimicrobiales</taxon>
        <taxon>Elusimicrobiaceae</taxon>
        <taxon>Candidatus Avelusimicrobium</taxon>
    </lineage>
</organism>
<feature type="transmembrane region" description="Helical" evidence="5">
    <location>
        <begin position="36"/>
        <end position="63"/>
    </location>
</feature>
<keyword evidence="1" id="KW-1003">Cell membrane</keyword>
<feature type="transmembrane region" description="Helical" evidence="5">
    <location>
        <begin position="69"/>
        <end position="88"/>
    </location>
</feature>
<dbReference type="PANTHER" id="PTHR35529">
    <property type="entry name" value="MANGANESE EFFLUX PUMP MNTP-RELATED"/>
    <property type="match status" value="1"/>
</dbReference>
<evidence type="ECO:0000256" key="1">
    <source>
        <dbReference type="ARBA" id="ARBA00022475"/>
    </source>
</evidence>
<evidence type="ECO:0008006" key="8">
    <source>
        <dbReference type="Google" id="ProtNLM"/>
    </source>
</evidence>
<evidence type="ECO:0000256" key="3">
    <source>
        <dbReference type="ARBA" id="ARBA00022989"/>
    </source>
</evidence>
<dbReference type="EMBL" id="SUVG01000001">
    <property type="protein sequence ID" value="MBE6420726.1"/>
    <property type="molecule type" value="Genomic_DNA"/>
</dbReference>
<sequence>MGMIAVIIIFLCICVDNMVSANMSSMKMTLEKKNVFSIKMALFFSGFNGLFFALGYLVSIIFFRDWVHFAHNWVAFAFLLLLGIKFMMESIEKSPSFSDLDADDNRKMVKVSSIFGLNAFLVGYAVETMDKSCFPQIIFLMLITFALTMLGFHLGKKTSKTIVSKRVELVAGLILIVMAIQQIII</sequence>
<keyword evidence="3 5" id="KW-1133">Transmembrane helix</keyword>
<dbReference type="Proteomes" id="UP000725649">
    <property type="component" value="Unassembled WGS sequence"/>
</dbReference>
<evidence type="ECO:0000256" key="5">
    <source>
        <dbReference type="SAM" id="Phobius"/>
    </source>
</evidence>
<keyword evidence="2 5" id="KW-0812">Transmembrane</keyword>
<dbReference type="InterPro" id="IPR003810">
    <property type="entry name" value="Mntp/YtaF"/>
</dbReference>
<evidence type="ECO:0000313" key="6">
    <source>
        <dbReference type="EMBL" id="MBE6420726.1"/>
    </source>
</evidence>
<dbReference type="AlphaFoldDB" id="A0A928DPE2"/>
<evidence type="ECO:0000256" key="4">
    <source>
        <dbReference type="ARBA" id="ARBA00023136"/>
    </source>
</evidence>
<protein>
    <recommendedName>
        <fullName evidence="8">Manganese efflux pump MntP</fullName>
    </recommendedName>
</protein>
<evidence type="ECO:0000313" key="7">
    <source>
        <dbReference type="Proteomes" id="UP000725649"/>
    </source>
</evidence>
<feature type="transmembrane region" description="Helical" evidence="5">
    <location>
        <begin position="167"/>
        <end position="184"/>
    </location>
</feature>
<proteinExistence type="predicted"/>